<dbReference type="Pfam" id="PF05699">
    <property type="entry name" value="Dimer_Tnp_hAT"/>
    <property type="match status" value="1"/>
</dbReference>
<sequence length="153" mass="17757">MINLQGRRTFVYTFNCILDSLYSEIRKRECEYSDLHNRFGFLENIKTLEASDITKCARELLSAYPKDLEPVVVDECLHLKSFLLNNSENDNIKTSMTEISKVLYNFDMVDVYINIAIALRMVLSSPATNYSAERSFSILRRVKNYLRSTTTTD</sequence>
<name>A0A9P0G9M4_9CUCU</name>
<keyword evidence="3" id="KW-1185">Reference proteome</keyword>
<feature type="domain" description="HAT C-terminal dimerisation" evidence="1">
    <location>
        <begin position="112"/>
        <end position="150"/>
    </location>
</feature>
<dbReference type="InterPro" id="IPR008906">
    <property type="entry name" value="HATC_C_dom"/>
</dbReference>
<evidence type="ECO:0000313" key="2">
    <source>
        <dbReference type="EMBL" id="CAH1103011.1"/>
    </source>
</evidence>
<accession>A0A9P0G9M4</accession>
<protein>
    <recommendedName>
        <fullName evidence="1">HAT C-terminal dimerisation domain-containing protein</fullName>
    </recommendedName>
</protein>
<dbReference type="GO" id="GO:0046983">
    <property type="term" value="F:protein dimerization activity"/>
    <property type="evidence" value="ECO:0007669"/>
    <property type="project" value="InterPro"/>
</dbReference>
<evidence type="ECO:0000259" key="1">
    <source>
        <dbReference type="Pfam" id="PF05699"/>
    </source>
</evidence>
<reference evidence="2" key="1">
    <citation type="submission" date="2022-01" db="EMBL/GenBank/DDBJ databases">
        <authorList>
            <person name="King R."/>
        </authorList>
    </citation>
    <scope>NUCLEOTIDE SEQUENCE</scope>
</reference>
<evidence type="ECO:0000313" key="3">
    <source>
        <dbReference type="Proteomes" id="UP001153636"/>
    </source>
</evidence>
<proteinExistence type="predicted"/>
<dbReference type="EMBL" id="OV651825">
    <property type="protein sequence ID" value="CAH1103011.1"/>
    <property type="molecule type" value="Genomic_DNA"/>
</dbReference>
<gene>
    <name evidence="2" type="ORF">PSYICH_LOCUS3848</name>
</gene>
<dbReference type="AlphaFoldDB" id="A0A9P0G9M4"/>
<dbReference type="Proteomes" id="UP001153636">
    <property type="component" value="Chromosome 13"/>
</dbReference>
<organism evidence="2 3">
    <name type="scientific">Psylliodes chrysocephalus</name>
    <dbReference type="NCBI Taxonomy" id="3402493"/>
    <lineage>
        <taxon>Eukaryota</taxon>
        <taxon>Metazoa</taxon>
        <taxon>Ecdysozoa</taxon>
        <taxon>Arthropoda</taxon>
        <taxon>Hexapoda</taxon>
        <taxon>Insecta</taxon>
        <taxon>Pterygota</taxon>
        <taxon>Neoptera</taxon>
        <taxon>Endopterygota</taxon>
        <taxon>Coleoptera</taxon>
        <taxon>Polyphaga</taxon>
        <taxon>Cucujiformia</taxon>
        <taxon>Chrysomeloidea</taxon>
        <taxon>Chrysomelidae</taxon>
        <taxon>Galerucinae</taxon>
        <taxon>Alticini</taxon>
        <taxon>Psylliodes</taxon>
    </lineage>
</organism>
<dbReference type="OrthoDB" id="6779073at2759"/>